<name>A0A7D5P5K1_9EURY</name>
<keyword evidence="8" id="KW-1185">Reference proteome</keyword>
<keyword evidence="4 5" id="KW-0472">Membrane</keyword>
<feature type="transmembrane region" description="Helical" evidence="5">
    <location>
        <begin position="154"/>
        <end position="174"/>
    </location>
</feature>
<dbReference type="SUPFAM" id="SSF144091">
    <property type="entry name" value="Rhomboid-like"/>
    <property type="match status" value="1"/>
</dbReference>
<feature type="transmembrane region" description="Helical" evidence="5">
    <location>
        <begin position="269"/>
        <end position="291"/>
    </location>
</feature>
<feature type="transmembrane region" description="Helical" evidence="5">
    <location>
        <begin position="186"/>
        <end position="206"/>
    </location>
</feature>
<sequence>MLQSSSAPVAEFVEAVRALAPWQQIFLVLAVVVSVGVLRRLVPGERWGDRLRARFVLGVPWGTLLTVLGVLLVYWVLQGGWDHPNSPLVVPFRSWSYFYPLGVLAAGFAHNGVGHITGNLLGTVLFAPIVEYYLGHYPTDRGSESFGSLRTNPFVRLLAVPAASVVVGVFTGLFSMGPVVGFSGVVYAYVGFAMVTRPMLAVLALVSERVVDLLYRSLRTPYITREPGPGFSSPWWADIAIQGHAIGILAGVLAGIAVLAVREDYPNPLYLWFAALVLGIRQSLWAIYAPLGANSYALFRAVGVGIVFLAAALVATAVSASNRSLVPRLDGRSLGLSRPDASVAVLAVGLVVLSSFAVPFGFSTVSGELPADAATVEVRDYTVTYVENEPNQYVSLVNEYLYGDSRTIRSSGVVVLSEERRVWLEAVSKSRLAFQGWGRVRVGGLGWRETVYADREGWSLVGNGSVYKVSLREAGERARLAYATDARRARPTIDGRNVSVAPVEGGFEAVVSSNGSVLGRAPVPGRSNATAVGGLTLNRTGQGLVAISNRTRVQVASKSVPRAQRG</sequence>
<keyword evidence="7" id="KW-0645">Protease</keyword>
<feature type="transmembrane region" description="Helical" evidence="5">
    <location>
        <begin position="239"/>
        <end position="262"/>
    </location>
</feature>
<keyword evidence="7" id="KW-0378">Hydrolase</keyword>
<dbReference type="AlphaFoldDB" id="A0A7D5P5K1"/>
<dbReference type="KEGG" id="hrr:HZS55_17210"/>
<dbReference type="EMBL" id="CP058910">
    <property type="protein sequence ID" value="QLH78924.1"/>
    <property type="molecule type" value="Genomic_DNA"/>
</dbReference>
<dbReference type="RefSeq" id="WP_179908802.1">
    <property type="nucleotide sequence ID" value="NZ_CP058910.1"/>
</dbReference>
<feature type="transmembrane region" description="Helical" evidence="5">
    <location>
        <begin position="341"/>
        <end position="362"/>
    </location>
</feature>
<dbReference type="InterPro" id="IPR035952">
    <property type="entry name" value="Rhomboid-like_sf"/>
</dbReference>
<dbReference type="GO" id="GO:0004252">
    <property type="term" value="F:serine-type endopeptidase activity"/>
    <property type="evidence" value="ECO:0007669"/>
    <property type="project" value="InterPro"/>
</dbReference>
<keyword evidence="2 5" id="KW-0812">Transmembrane</keyword>
<feature type="transmembrane region" description="Helical" evidence="5">
    <location>
        <begin position="297"/>
        <end position="320"/>
    </location>
</feature>
<dbReference type="GeneID" id="56079639"/>
<comment type="subcellular location">
    <subcellularLocation>
        <location evidence="1">Membrane</location>
        <topology evidence="1">Multi-pass membrane protein</topology>
    </subcellularLocation>
</comment>
<protein>
    <submittedName>
        <fullName evidence="7">Rhomboid family intramembrane serine protease</fullName>
    </submittedName>
</protein>
<evidence type="ECO:0000313" key="7">
    <source>
        <dbReference type="EMBL" id="QLH78924.1"/>
    </source>
</evidence>
<feature type="transmembrane region" description="Helical" evidence="5">
    <location>
        <begin position="20"/>
        <end position="42"/>
    </location>
</feature>
<dbReference type="OrthoDB" id="205691at2157"/>
<dbReference type="Proteomes" id="UP000509667">
    <property type="component" value="Chromosome"/>
</dbReference>
<dbReference type="GO" id="GO:0006508">
    <property type="term" value="P:proteolysis"/>
    <property type="evidence" value="ECO:0007669"/>
    <property type="project" value="UniProtKB-KW"/>
</dbReference>
<organism evidence="7 8">
    <name type="scientific">Halosimplex rubrum</name>
    <dbReference type="NCBI Taxonomy" id="869889"/>
    <lineage>
        <taxon>Archaea</taxon>
        <taxon>Methanobacteriati</taxon>
        <taxon>Methanobacteriota</taxon>
        <taxon>Stenosarchaea group</taxon>
        <taxon>Halobacteria</taxon>
        <taxon>Halobacteriales</taxon>
        <taxon>Haloarculaceae</taxon>
        <taxon>Halosimplex</taxon>
    </lineage>
</organism>
<reference evidence="7 8" key="1">
    <citation type="submission" date="2020-07" db="EMBL/GenBank/DDBJ databases">
        <title>Halosimplex pelagicum sp. nov. and Halosimplex rubrum sp. nov., isolated from salted brown alga Laminaria, and emended description of the genus Halosimplex.</title>
        <authorList>
            <person name="Cui H."/>
        </authorList>
    </citation>
    <scope>NUCLEOTIDE SEQUENCE [LARGE SCALE GENOMIC DNA]</scope>
    <source>
        <strain evidence="7 8">R27</strain>
    </source>
</reference>
<evidence type="ECO:0000259" key="6">
    <source>
        <dbReference type="Pfam" id="PF01694"/>
    </source>
</evidence>
<dbReference type="InterPro" id="IPR022764">
    <property type="entry name" value="Peptidase_S54_rhomboid_dom"/>
</dbReference>
<evidence type="ECO:0000256" key="4">
    <source>
        <dbReference type="ARBA" id="ARBA00023136"/>
    </source>
</evidence>
<dbReference type="GO" id="GO:0016020">
    <property type="term" value="C:membrane"/>
    <property type="evidence" value="ECO:0007669"/>
    <property type="project" value="UniProtKB-SubCell"/>
</dbReference>
<dbReference type="Pfam" id="PF01694">
    <property type="entry name" value="Rhomboid"/>
    <property type="match status" value="1"/>
</dbReference>
<evidence type="ECO:0000256" key="3">
    <source>
        <dbReference type="ARBA" id="ARBA00022989"/>
    </source>
</evidence>
<feature type="domain" description="Peptidase S54 rhomboid" evidence="6">
    <location>
        <begin position="105"/>
        <end position="259"/>
    </location>
</feature>
<proteinExistence type="predicted"/>
<evidence type="ECO:0000256" key="1">
    <source>
        <dbReference type="ARBA" id="ARBA00004141"/>
    </source>
</evidence>
<accession>A0A7D5P5K1</accession>
<feature type="transmembrane region" description="Helical" evidence="5">
    <location>
        <begin position="54"/>
        <end position="77"/>
    </location>
</feature>
<evidence type="ECO:0000256" key="5">
    <source>
        <dbReference type="SAM" id="Phobius"/>
    </source>
</evidence>
<keyword evidence="3 5" id="KW-1133">Transmembrane helix</keyword>
<dbReference type="Gene3D" id="1.20.1540.10">
    <property type="entry name" value="Rhomboid-like"/>
    <property type="match status" value="1"/>
</dbReference>
<evidence type="ECO:0000256" key="2">
    <source>
        <dbReference type="ARBA" id="ARBA00022692"/>
    </source>
</evidence>
<evidence type="ECO:0000313" key="8">
    <source>
        <dbReference type="Proteomes" id="UP000509667"/>
    </source>
</evidence>
<gene>
    <name evidence="7" type="ORF">HZS55_17210</name>
</gene>
<feature type="transmembrane region" description="Helical" evidence="5">
    <location>
        <begin position="89"/>
        <end position="109"/>
    </location>
</feature>
<feature type="transmembrane region" description="Helical" evidence="5">
    <location>
        <begin position="116"/>
        <end position="134"/>
    </location>
</feature>